<name>A0A2H0CTY0_9BACT</name>
<evidence type="ECO:0000313" key="3">
    <source>
        <dbReference type="EMBL" id="PIP73159.1"/>
    </source>
</evidence>
<keyword evidence="2" id="KW-0732">Signal</keyword>
<dbReference type="Proteomes" id="UP000230638">
    <property type="component" value="Unassembled WGS sequence"/>
</dbReference>
<keyword evidence="1" id="KW-1133">Transmembrane helix</keyword>
<sequence length="116" mass="12150">MKHLIQTSFIAVLAMPFAANAAQTLIGVAGVISALLNFLVPVFIVLALLYFIYGVIKYIVADSDEAKSSARNVMIYGVIGLFVIVSVWGLVAILQATFGTTETTLPLPTVGGGGGF</sequence>
<accession>A0A2H0CTY0</accession>
<reference evidence="3 4" key="1">
    <citation type="submission" date="2017-09" db="EMBL/GenBank/DDBJ databases">
        <title>Depth-based differentiation of microbial function through sediment-hosted aquifers and enrichment of novel symbionts in the deep terrestrial subsurface.</title>
        <authorList>
            <person name="Probst A.J."/>
            <person name="Ladd B."/>
            <person name="Jarett J.K."/>
            <person name="Geller-Mcgrath D.E."/>
            <person name="Sieber C.M."/>
            <person name="Emerson J.B."/>
            <person name="Anantharaman K."/>
            <person name="Thomas B.C."/>
            <person name="Malmstrom R."/>
            <person name="Stieglmeier M."/>
            <person name="Klingl A."/>
            <person name="Woyke T."/>
            <person name="Ryan C.M."/>
            <person name="Banfield J.F."/>
        </authorList>
    </citation>
    <scope>NUCLEOTIDE SEQUENCE [LARGE SCALE GENOMIC DNA]</scope>
    <source>
        <strain evidence="3">CG22_combo_CG10-13_8_21_14_all_47_15</strain>
    </source>
</reference>
<keyword evidence="1" id="KW-0472">Membrane</keyword>
<feature type="chain" id="PRO_5013722197" evidence="2">
    <location>
        <begin position="22"/>
        <end position="116"/>
    </location>
</feature>
<feature type="transmembrane region" description="Helical" evidence="1">
    <location>
        <begin position="31"/>
        <end position="53"/>
    </location>
</feature>
<dbReference type="EMBL" id="PCTL01000028">
    <property type="protein sequence ID" value="PIP73159.1"/>
    <property type="molecule type" value="Genomic_DNA"/>
</dbReference>
<evidence type="ECO:0000256" key="1">
    <source>
        <dbReference type="SAM" id="Phobius"/>
    </source>
</evidence>
<feature type="transmembrane region" description="Helical" evidence="1">
    <location>
        <begin position="73"/>
        <end position="98"/>
    </location>
</feature>
<dbReference type="Pfam" id="PF18895">
    <property type="entry name" value="T4SS_pilin"/>
    <property type="match status" value="1"/>
</dbReference>
<organism evidence="3 4">
    <name type="scientific">Candidatus Lloydbacteria bacterium CG22_combo_CG10-13_8_21_14_all_47_15</name>
    <dbReference type="NCBI Taxonomy" id="1974635"/>
    <lineage>
        <taxon>Bacteria</taxon>
        <taxon>Candidatus Lloydiibacteriota</taxon>
    </lineage>
</organism>
<dbReference type="AlphaFoldDB" id="A0A2H0CTY0"/>
<comment type="caution">
    <text evidence="3">The sequence shown here is derived from an EMBL/GenBank/DDBJ whole genome shotgun (WGS) entry which is preliminary data.</text>
</comment>
<dbReference type="InterPro" id="IPR043993">
    <property type="entry name" value="T4SS_pilin"/>
</dbReference>
<proteinExistence type="predicted"/>
<protein>
    <submittedName>
        <fullName evidence="3">Uncharacterized protein</fullName>
    </submittedName>
</protein>
<evidence type="ECO:0000256" key="2">
    <source>
        <dbReference type="SAM" id="SignalP"/>
    </source>
</evidence>
<feature type="signal peptide" evidence="2">
    <location>
        <begin position="1"/>
        <end position="21"/>
    </location>
</feature>
<gene>
    <name evidence="3" type="ORF">COW88_02820</name>
</gene>
<keyword evidence="1" id="KW-0812">Transmembrane</keyword>
<evidence type="ECO:0000313" key="4">
    <source>
        <dbReference type="Proteomes" id="UP000230638"/>
    </source>
</evidence>